<comment type="caution">
    <text evidence="3">The sequence shown here is derived from an EMBL/GenBank/DDBJ whole genome shotgun (WGS) entry which is preliminary data.</text>
</comment>
<dbReference type="InterPro" id="IPR002539">
    <property type="entry name" value="MaoC-like_dom"/>
</dbReference>
<dbReference type="Proteomes" id="UP000315938">
    <property type="component" value="Unassembled WGS sequence"/>
</dbReference>
<name>A0A553IHZ0_ACHLA</name>
<dbReference type="InterPro" id="IPR050965">
    <property type="entry name" value="UPF0336/Enoyl-CoA_hydratase"/>
</dbReference>
<dbReference type="EMBL" id="VKID01000001">
    <property type="protein sequence ID" value="TRX99813.1"/>
    <property type="molecule type" value="Genomic_DNA"/>
</dbReference>
<sequence>MHGKTIDQMYVGQFALLNKTITDADVHIFAGVTGDMNPVHLDDLYASCSIFQQRIEHGGFIAGLFSTVLGTVLPGLGTIYLRQDSKFVKPVFIGDTVSIKVEVTSIDEKRNRVTLKTIATNQHDQEVVIGEAVVMPPKKENEHEQH</sequence>
<dbReference type="AlphaFoldDB" id="A0A553IHZ0"/>
<evidence type="ECO:0000259" key="2">
    <source>
        <dbReference type="Pfam" id="PF01575"/>
    </source>
</evidence>
<feature type="domain" description="MaoC-like" evidence="2">
    <location>
        <begin position="18"/>
        <end position="116"/>
    </location>
</feature>
<dbReference type="PANTHER" id="PTHR43437:SF3">
    <property type="entry name" value="HYDROXYACYL-THIOESTER DEHYDRATASE TYPE 2, MITOCHONDRIAL"/>
    <property type="match status" value="1"/>
</dbReference>
<dbReference type="GO" id="GO:0019171">
    <property type="term" value="F:(3R)-hydroxyacyl-[acyl-carrier-protein] dehydratase activity"/>
    <property type="evidence" value="ECO:0007669"/>
    <property type="project" value="TreeGrafter"/>
</dbReference>
<protein>
    <submittedName>
        <fullName evidence="3">MaoC family dehydratase</fullName>
    </submittedName>
</protein>
<reference evidence="3 4" key="1">
    <citation type="submission" date="2019-07" db="EMBL/GenBank/DDBJ databases">
        <title>Genome sequence of Acholeplasma laidlawii strain with increased resistance to erythromycin.</title>
        <authorList>
            <person name="Medvedeva E.S."/>
            <person name="Baranova N.B."/>
            <person name="Siniagina M.N."/>
            <person name="Mouzykantov A."/>
            <person name="Chernova O.A."/>
            <person name="Chernov V.M."/>
        </authorList>
    </citation>
    <scope>NUCLEOTIDE SEQUENCE [LARGE SCALE GENOMIC DNA]</scope>
    <source>
        <strain evidence="3 4">PG8REry</strain>
    </source>
</reference>
<dbReference type="CDD" id="cd03449">
    <property type="entry name" value="R_hydratase"/>
    <property type="match status" value="1"/>
</dbReference>
<evidence type="ECO:0000256" key="1">
    <source>
        <dbReference type="SAM" id="Phobius"/>
    </source>
</evidence>
<feature type="transmembrane region" description="Helical" evidence="1">
    <location>
        <begin position="60"/>
        <end position="81"/>
    </location>
</feature>
<dbReference type="SUPFAM" id="SSF54637">
    <property type="entry name" value="Thioesterase/thiol ester dehydrase-isomerase"/>
    <property type="match status" value="1"/>
</dbReference>
<keyword evidence="1" id="KW-0812">Transmembrane</keyword>
<gene>
    <name evidence="3" type="ORF">FNV44_01895</name>
</gene>
<dbReference type="Pfam" id="PF01575">
    <property type="entry name" value="MaoC_dehydratas"/>
    <property type="match status" value="1"/>
</dbReference>
<keyword evidence="1" id="KW-1133">Transmembrane helix</keyword>
<keyword evidence="1" id="KW-0472">Membrane</keyword>
<evidence type="ECO:0000313" key="3">
    <source>
        <dbReference type="EMBL" id="TRX99813.1"/>
    </source>
</evidence>
<organism evidence="3 4">
    <name type="scientific">Acholeplasma laidlawii</name>
    <dbReference type="NCBI Taxonomy" id="2148"/>
    <lineage>
        <taxon>Bacteria</taxon>
        <taxon>Bacillati</taxon>
        <taxon>Mycoplasmatota</taxon>
        <taxon>Mollicutes</taxon>
        <taxon>Acholeplasmatales</taxon>
        <taxon>Acholeplasmataceae</taxon>
        <taxon>Acholeplasma</taxon>
    </lineage>
</organism>
<dbReference type="InterPro" id="IPR029069">
    <property type="entry name" value="HotDog_dom_sf"/>
</dbReference>
<proteinExistence type="predicted"/>
<dbReference type="PANTHER" id="PTHR43437">
    <property type="entry name" value="HYDROXYACYL-THIOESTER DEHYDRATASE TYPE 2, MITOCHONDRIAL-RELATED"/>
    <property type="match status" value="1"/>
</dbReference>
<dbReference type="GO" id="GO:0006633">
    <property type="term" value="P:fatty acid biosynthetic process"/>
    <property type="evidence" value="ECO:0007669"/>
    <property type="project" value="TreeGrafter"/>
</dbReference>
<accession>A0A553IHZ0</accession>
<dbReference type="RefSeq" id="WP_064212093.1">
    <property type="nucleotide sequence ID" value="NZ_JACAOE010000001.1"/>
</dbReference>
<evidence type="ECO:0000313" key="4">
    <source>
        <dbReference type="Proteomes" id="UP000315938"/>
    </source>
</evidence>
<dbReference type="Gene3D" id="3.10.129.10">
    <property type="entry name" value="Hotdog Thioesterase"/>
    <property type="match status" value="1"/>
</dbReference>